<evidence type="ECO:0000313" key="2">
    <source>
        <dbReference type="EMBL" id="OFE44482.1"/>
    </source>
</evidence>
<dbReference type="STRING" id="202956.BJN41_08065"/>
<dbReference type="Proteomes" id="UP000186931">
    <property type="component" value="Unassembled WGS sequence"/>
</dbReference>
<dbReference type="RefSeq" id="WP_070152731.1">
    <property type="nucleotide sequence ID" value="NZ_MKQS01000002.1"/>
</dbReference>
<reference evidence="2 3" key="1">
    <citation type="submission" date="2016-10" db="EMBL/GenBank/DDBJ databases">
        <title>Genome of airborne Acinetobacter sp. 5-2Ac02 in the hospital environment: Species near to Acinetobacter towneri.</title>
        <authorList>
            <person name="Barbosa B."/>
            <person name="Fernandez-Garcia L."/>
            <person name="Gato E."/>
            <person name="Leao R."/>
            <person name="Albano R."/>
            <person name="Fernandez B."/>
            <person name="Fernandez-Cuenca F."/>
            <person name="Marques E."/>
            <person name="Tomas M."/>
        </authorList>
    </citation>
    <scope>NUCLEOTIDE SEQUENCE [LARGE SCALE GENOMIC DNA]</scope>
    <source>
        <strain evidence="2 3">5-2Ac02</strain>
    </source>
</reference>
<dbReference type="Gene3D" id="3.90.550.10">
    <property type="entry name" value="Spore Coat Polysaccharide Biosynthesis Protein SpsA, Chain A"/>
    <property type="match status" value="1"/>
</dbReference>
<protein>
    <submittedName>
        <fullName evidence="2">Glycosyl transferase family 2</fullName>
    </submittedName>
</protein>
<name>A0A1E8E4C5_9GAMM</name>
<dbReference type="EMBL" id="MKQS01000002">
    <property type="protein sequence ID" value="OFE44482.1"/>
    <property type="molecule type" value="Genomic_DNA"/>
</dbReference>
<dbReference type="InterPro" id="IPR029044">
    <property type="entry name" value="Nucleotide-diphossugar_trans"/>
</dbReference>
<evidence type="ECO:0000259" key="1">
    <source>
        <dbReference type="Pfam" id="PF00535"/>
    </source>
</evidence>
<dbReference type="SUPFAM" id="SSF53448">
    <property type="entry name" value="Nucleotide-diphospho-sugar transferases"/>
    <property type="match status" value="1"/>
</dbReference>
<organism evidence="2 3">
    <name type="scientific">Acinetobacter towneri</name>
    <dbReference type="NCBI Taxonomy" id="202956"/>
    <lineage>
        <taxon>Bacteria</taxon>
        <taxon>Pseudomonadati</taxon>
        <taxon>Pseudomonadota</taxon>
        <taxon>Gammaproteobacteria</taxon>
        <taxon>Moraxellales</taxon>
        <taxon>Moraxellaceae</taxon>
        <taxon>Acinetobacter</taxon>
    </lineage>
</organism>
<dbReference type="Pfam" id="PF00535">
    <property type="entry name" value="Glycos_transf_2"/>
    <property type="match status" value="1"/>
</dbReference>
<sequence length="277" mass="32513">MQPLVSIVIPCYNHECFIEDTIQSVIDQTYERIELIIIDDGSIDLSVAKIKAMLPICQKRFESVYFTTRPNKGVCATLNEALTHCHGKYVSFIASDDLMLPQKTFIQVKYLENHADITGVFGGIFLINDQGEVVGERVSQITEYTFEDVIKSKHDLPALTQMYLLSVLKDIDGFDPNIKIEDWDLLLRLLQKKYKLAYIPEKLAKYRVHNTNFSKNSLRMAIEMQKVLEKFKHEPYYSYVNYRLNRTILRERFKKRNPIKYYIMKIINKMNYIRSTI</sequence>
<feature type="domain" description="Glycosyltransferase 2-like" evidence="1">
    <location>
        <begin position="6"/>
        <end position="120"/>
    </location>
</feature>
<dbReference type="AlphaFoldDB" id="A0A1E8E4C5"/>
<accession>A0A1E8E4C5</accession>
<dbReference type="PANTHER" id="PTHR22916:SF3">
    <property type="entry name" value="UDP-GLCNAC:BETAGAL BETA-1,3-N-ACETYLGLUCOSAMINYLTRANSFERASE-LIKE PROTEIN 1"/>
    <property type="match status" value="1"/>
</dbReference>
<proteinExistence type="predicted"/>
<dbReference type="GO" id="GO:0016758">
    <property type="term" value="F:hexosyltransferase activity"/>
    <property type="evidence" value="ECO:0007669"/>
    <property type="project" value="UniProtKB-ARBA"/>
</dbReference>
<keyword evidence="2" id="KW-0808">Transferase</keyword>
<comment type="caution">
    <text evidence="2">The sequence shown here is derived from an EMBL/GenBank/DDBJ whole genome shotgun (WGS) entry which is preliminary data.</text>
</comment>
<evidence type="ECO:0000313" key="3">
    <source>
        <dbReference type="Proteomes" id="UP000186931"/>
    </source>
</evidence>
<gene>
    <name evidence="2" type="ORF">BJN41_08065</name>
</gene>
<dbReference type="InterPro" id="IPR001173">
    <property type="entry name" value="Glyco_trans_2-like"/>
</dbReference>
<dbReference type="PANTHER" id="PTHR22916">
    <property type="entry name" value="GLYCOSYLTRANSFERASE"/>
    <property type="match status" value="1"/>
</dbReference>